<dbReference type="HOGENOM" id="CLU_956420_0_0_1"/>
<evidence type="ECO:0000313" key="2">
    <source>
        <dbReference type="EMBL" id="EMD85808.1"/>
    </source>
</evidence>
<accession>M2UCT8</accession>
<sequence>MNMHQWLIEHCHLESTENEIDTYARPTTNLDRQETSIWPQRLLVRVDSHHSTRDTRDSQGSSNESRESEEETIPSSAPDTLDTEEGYEMNSSILAGIEALLEDSDSYDYDSNSDSDSSSNLPTPPLIPPYPVSPIEQQTMMLHQDLISLFIHHRVAAITISAPAPSSLLAVEEMETLMSHYESSLSCPLYSGLSVRIYLSILYTAYIISDRFFFPRSPFATLTFSYLSPTRYMASRLRRQRVSSEILVVFQNLQTVMRELEAVTWGRRRYLRRLGRYPEVVARTIWMLDPTVTHRWDGPLVL</sequence>
<protein>
    <submittedName>
        <fullName evidence="2">Uncharacterized protein</fullName>
    </submittedName>
</protein>
<dbReference type="OMA" id="VARTIWM"/>
<dbReference type="EMBL" id="KB445587">
    <property type="protein sequence ID" value="EMD85808.1"/>
    <property type="molecule type" value="Genomic_DNA"/>
</dbReference>
<dbReference type="AlphaFoldDB" id="M2UCT8"/>
<proteinExistence type="predicted"/>
<feature type="region of interest" description="Disordered" evidence="1">
    <location>
        <begin position="48"/>
        <end position="83"/>
    </location>
</feature>
<dbReference type="OrthoDB" id="3692963at2759"/>
<dbReference type="Proteomes" id="UP000016936">
    <property type="component" value="Unassembled WGS sequence"/>
</dbReference>
<reference evidence="2 3" key="1">
    <citation type="journal article" date="2012" name="PLoS Pathog.">
        <title>Diverse lifestyles and strategies of plant pathogenesis encoded in the genomes of eighteen Dothideomycetes fungi.</title>
        <authorList>
            <person name="Ohm R.A."/>
            <person name="Feau N."/>
            <person name="Henrissat B."/>
            <person name="Schoch C.L."/>
            <person name="Horwitz B.A."/>
            <person name="Barry K.W."/>
            <person name="Condon B.J."/>
            <person name="Copeland A.C."/>
            <person name="Dhillon B."/>
            <person name="Glaser F."/>
            <person name="Hesse C.N."/>
            <person name="Kosti I."/>
            <person name="LaButti K."/>
            <person name="Lindquist E.A."/>
            <person name="Lucas S."/>
            <person name="Salamov A.A."/>
            <person name="Bradshaw R.E."/>
            <person name="Ciuffetti L."/>
            <person name="Hamelin R.C."/>
            <person name="Kema G.H.J."/>
            <person name="Lawrence C."/>
            <person name="Scott J.A."/>
            <person name="Spatafora J.W."/>
            <person name="Turgeon B.G."/>
            <person name="de Wit P.J.G.M."/>
            <person name="Zhong S."/>
            <person name="Goodwin S.B."/>
            <person name="Grigoriev I.V."/>
        </authorList>
    </citation>
    <scope>NUCLEOTIDE SEQUENCE [LARGE SCALE GENOMIC DNA]</scope>
    <source>
        <strain evidence="3">C5 / ATCC 48332 / race O</strain>
    </source>
</reference>
<keyword evidence="3" id="KW-1185">Reference proteome</keyword>
<feature type="compositionally biased region" description="Basic and acidic residues" evidence="1">
    <location>
        <begin position="48"/>
        <end position="57"/>
    </location>
</feature>
<name>M2UCT8_COCH5</name>
<feature type="region of interest" description="Disordered" evidence="1">
    <location>
        <begin position="105"/>
        <end position="128"/>
    </location>
</feature>
<evidence type="ECO:0000313" key="3">
    <source>
        <dbReference type="Proteomes" id="UP000016936"/>
    </source>
</evidence>
<gene>
    <name evidence="2" type="ORF">COCHEDRAFT_1117432</name>
</gene>
<reference evidence="3" key="2">
    <citation type="journal article" date="2013" name="PLoS Genet.">
        <title>Comparative genome structure, secondary metabolite, and effector coding capacity across Cochliobolus pathogens.</title>
        <authorList>
            <person name="Condon B.J."/>
            <person name="Leng Y."/>
            <person name="Wu D."/>
            <person name="Bushley K.E."/>
            <person name="Ohm R.A."/>
            <person name="Otillar R."/>
            <person name="Martin J."/>
            <person name="Schackwitz W."/>
            <person name="Grimwood J."/>
            <person name="MohdZainudin N."/>
            <person name="Xue C."/>
            <person name="Wang R."/>
            <person name="Manning V.A."/>
            <person name="Dhillon B."/>
            <person name="Tu Z.J."/>
            <person name="Steffenson B.J."/>
            <person name="Salamov A."/>
            <person name="Sun H."/>
            <person name="Lowry S."/>
            <person name="LaButti K."/>
            <person name="Han J."/>
            <person name="Copeland A."/>
            <person name="Lindquist E."/>
            <person name="Barry K."/>
            <person name="Schmutz J."/>
            <person name="Baker S.E."/>
            <person name="Ciuffetti L.M."/>
            <person name="Grigoriev I.V."/>
            <person name="Zhong S."/>
            <person name="Turgeon B.G."/>
        </authorList>
    </citation>
    <scope>NUCLEOTIDE SEQUENCE [LARGE SCALE GENOMIC DNA]</scope>
    <source>
        <strain evidence="3">C5 / ATCC 48332 / race O</strain>
    </source>
</reference>
<evidence type="ECO:0000256" key="1">
    <source>
        <dbReference type="SAM" id="MobiDB-lite"/>
    </source>
</evidence>
<organism evidence="2 3">
    <name type="scientific">Cochliobolus heterostrophus (strain C5 / ATCC 48332 / race O)</name>
    <name type="common">Southern corn leaf blight fungus</name>
    <name type="synonym">Bipolaris maydis</name>
    <dbReference type="NCBI Taxonomy" id="701091"/>
    <lineage>
        <taxon>Eukaryota</taxon>
        <taxon>Fungi</taxon>
        <taxon>Dikarya</taxon>
        <taxon>Ascomycota</taxon>
        <taxon>Pezizomycotina</taxon>
        <taxon>Dothideomycetes</taxon>
        <taxon>Pleosporomycetidae</taxon>
        <taxon>Pleosporales</taxon>
        <taxon>Pleosporineae</taxon>
        <taxon>Pleosporaceae</taxon>
        <taxon>Bipolaris</taxon>
    </lineage>
</organism>